<sequence>MDWLFEPARMQFCEATLDGPIAHPADTWTNIGPIIAGLVILFYARGPLSRLLGSASLWTGLASGYFHASNTILGETLDLSGMFLFILAIAAMQQQRARPNYPGSTVLIWIVLAVSVALTVLSSISTAFASPLFAAIVVVVVIRGIYDQKLTKWAYAMVISFLVAWGFWWLDFLLIVCNPDNHILTLHGLWHLLNGLVFWFAFKHYDLTMRGPVEDPVTASPAR</sequence>
<keyword evidence="6" id="KW-0862">Zinc</keyword>
<feature type="transmembrane region" description="Helical" evidence="7">
    <location>
        <begin position="74"/>
        <end position="92"/>
    </location>
</feature>
<keyword evidence="4 7" id="KW-1133">Transmembrane helix</keyword>
<evidence type="ECO:0000256" key="4">
    <source>
        <dbReference type="ARBA" id="ARBA00022989"/>
    </source>
</evidence>
<evidence type="ECO:0000256" key="7">
    <source>
        <dbReference type="SAM" id="Phobius"/>
    </source>
</evidence>
<feature type="transmembrane region" description="Helical" evidence="7">
    <location>
        <begin position="153"/>
        <end position="170"/>
    </location>
</feature>
<dbReference type="Pfam" id="PF05875">
    <property type="entry name" value="Ceramidase"/>
    <property type="match status" value="1"/>
</dbReference>
<accession>A0A5C6A727</accession>
<keyword evidence="3" id="KW-0378">Hydrolase</keyword>
<keyword evidence="2 7" id="KW-0812">Transmembrane</keyword>
<reference evidence="8 9" key="1">
    <citation type="submission" date="2019-02" db="EMBL/GenBank/DDBJ databases">
        <title>Deep-cultivation of Planctomycetes and their phenomic and genomic characterization uncovers novel biology.</title>
        <authorList>
            <person name="Wiegand S."/>
            <person name="Jogler M."/>
            <person name="Boedeker C."/>
            <person name="Pinto D."/>
            <person name="Vollmers J."/>
            <person name="Rivas-Marin E."/>
            <person name="Kohn T."/>
            <person name="Peeters S.H."/>
            <person name="Heuer A."/>
            <person name="Rast P."/>
            <person name="Oberbeckmann S."/>
            <person name="Bunk B."/>
            <person name="Jeske O."/>
            <person name="Meyerdierks A."/>
            <person name="Storesund J.E."/>
            <person name="Kallscheuer N."/>
            <person name="Luecker S."/>
            <person name="Lage O.M."/>
            <person name="Pohl T."/>
            <person name="Merkel B.J."/>
            <person name="Hornburger P."/>
            <person name="Mueller R.-W."/>
            <person name="Bruemmer F."/>
            <person name="Labrenz M."/>
            <person name="Spormann A.M."/>
            <person name="Op Den Camp H."/>
            <person name="Overmann J."/>
            <person name="Amann R."/>
            <person name="Jetten M.S.M."/>
            <person name="Mascher T."/>
            <person name="Medema M.H."/>
            <person name="Devos D.P."/>
            <person name="Kaster A.-K."/>
            <person name="Ovreas L."/>
            <person name="Rohde M."/>
            <person name="Galperin M.Y."/>
            <person name="Jogler C."/>
        </authorList>
    </citation>
    <scope>NUCLEOTIDE SEQUENCE [LARGE SCALE GENOMIC DNA]</scope>
    <source>
        <strain evidence="8 9">Pla100</strain>
    </source>
</reference>
<dbReference type="GO" id="GO:0016020">
    <property type="term" value="C:membrane"/>
    <property type="evidence" value="ECO:0007669"/>
    <property type="project" value="UniProtKB-SubCell"/>
</dbReference>
<gene>
    <name evidence="8" type="ORF">Pla100_34520</name>
</gene>
<dbReference type="GO" id="GO:0046872">
    <property type="term" value="F:metal ion binding"/>
    <property type="evidence" value="ECO:0007669"/>
    <property type="project" value="UniProtKB-KW"/>
</dbReference>
<feature type="transmembrane region" description="Helical" evidence="7">
    <location>
        <begin position="182"/>
        <end position="202"/>
    </location>
</feature>
<protein>
    <submittedName>
        <fullName evidence="8">Ceramidase</fullName>
    </submittedName>
</protein>
<evidence type="ECO:0000256" key="1">
    <source>
        <dbReference type="ARBA" id="ARBA00004141"/>
    </source>
</evidence>
<evidence type="ECO:0000313" key="9">
    <source>
        <dbReference type="Proteomes" id="UP000316213"/>
    </source>
</evidence>
<evidence type="ECO:0000313" key="8">
    <source>
        <dbReference type="EMBL" id="TWT94881.1"/>
    </source>
</evidence>
<evidence type="ECO:0000256" key="5">
    <source>
        <dbReference type="ARBA" id="ARBA00023136"/>
    </source>
</evidence>
<feature type="transmembrane region" description="Helical" evidence="7">
    <location>
        <begin position="104"/>
        <end position="122"/>
    </location>
</feature>
<keyword evidence="9" id="KW-1185">Reference proteome</keyword>
<comment type="caution">
    <text evidence="8">The sequence shown here is derived from an EMBL/GenBank/DDBJ whole genome shotgun (WGS) entry which is preliminary data.</text>
</comment>
<organism evidence="8 9">
    <name type="scientific">Neorhodopirellula pilleata</name>
    <dbReference type="NCBI Taxonomy" id="2714738"/>
    <lineage>
        <taxon>Bacteria</taxon>
        <taxon>Pseudomonadati</taxon>
        <taxon>Planctomycetota</taxon>
        <taxon>Planctomycetia</taxon>
        <taxon>Pirellulales</taxon>
        <taxon>Pirellulaceae</taxon>
        <taxon>Neorhodopirellula</taxon>
    </lineage>
</organism>
<comment type="subcellular location">
    <subcellularLocation>
        <location evidence="1">Membrane</location>
        <topology evidence="1">Multi-pass membrane protein</topology>
    </subcellularLocation>
</comment>
<feature type="transmembrane region" description="Helical" evidence="7">
    <location>
        <begin position="51"/>
        <end position="68"/>
    </location>
</feature>
<feature type="transmembrane region" description="Helical" evidence="7">
    <location>
        <begin position="128"/>
        <end position="146"/>
    </location>
</feature>
<dbReference type="InterPro" id="IPR008901">
    <property type="entry name" value="ACER"/>
</dbReference>
<feature type="binding site" evidence="6">
    <location>
        <position position="187"/>
    </location>
    <ligand>
        <name>Zn(2+)</name>
        <dbReference type="ChEBI" id="CHEBI:29105"/>
        <note>catalytic</note>
    </ligand>
</feature>
<proteinExistence type="predicted"/>
<dbReference type="EMBL" id="SJPM01000007">
    <property type="protein sequence ID" value="TWT94881.1"/>
    <property type="molecule type" value="Genomic_DNA"/>
</dbReference>
<dbReference type="Proteomes" id="UP000316213">
    <property type="component" value="Unassembled WGS sequence"/>
</dbReference>
<keyword evidence="6" id="KW-0479">Metal-binding</keyword>
<evidence type="ECO:0000256" key="6">
    <source>
        <dbReference type="PIRSR" id="PIRSR608901-2"/>
    </source>
</evidence>
<comment type="cofactor">
    <cofactor evidence="6">
        <name>Zn(2+)</name>
        <dbReference type="ChEBI" id="CHEBI:29105"/>
    </cofactor>
</comment>
<keyword evidence="5 7" id="KW-0472">Membrane</keyword>
<evidence type="ECO:0000256" key="2">
    <source>
        <dbReference type="ARBA" id="ARBA00022692"/>
    </source>
</evidence>
<feature type="transmembrane region" description="Helical" evidence="7">
    <location>
        <begin position="27"/>
        <end position="44"/>
    </location>
</feature>
<dbReference type="GO" id="GO:0006672">
    <property type="term" value="P:ceramide metabolic process"/>
    <property type="evidence" value="ECO:0007669"/>
    <property type="project" value="InterPro"/>
</dbReference>
<dbReference type="OrthoDB" id="256847at2"/>
<feature type="binding site" evidence="6">
    <location>
        <position position="67"/>
    </location>
    <ligand>
        <name>Zn(2+)</name>
        <dbReference type="ChEBI" id="CHEBI:29105"/>
        <note>catalytic</note>
    </ligand>
</feature>
<feature type="binding site" evidence="6">
    <location>
        <position position="191"/>
    </location>
    <ligand>
        <name>Zn(2+)</name>
        <dbReference type="ChEBI" id="CHEBI:29105"/>
        <note>catalytic</note>
    </ligand>
</feature>
<name>A0A5C6A727_9BACT</name>
<evidence type="ECO:0000256" key="3">
    <source>
        <dbReference type="ARBA" id="ARBA00022801"/>
    </source>
</evidence>
<dbReference type="AlphaFoldDB" id="A0A5C6A727"/>
<dbReference type="GO" id="GO:0016811">
    <property type="term" value="F:hydrolase activity, acting on carbon-nitrogen (but not peptide) bonds, in linear amides"/>
    <property type="evidence" value="ECO:0007669"/>
    <property type="project" value="InterPro"/>
</dbReference>